<dbReference type="Proteomes" id="UP000315540">
    <property type="component" value="Unassembled WGS sequence"/>
</dbReference>
<dbReference type="RefSeq" id="WP_140595280.1">
    <property type="nucleotide sequence ID" value="NZ_VFWZ01000006.1"/>
</dbReference>
<organism evidence="1 2">
    <name type="scientific">Aquimarina algicola</name>
    <dbReference type="NCBI Taxonomy" id="2589995"/>
    <lineage>
        <taxon>Bacteria</taxon>
        <taxon>Pseudomonadati</taxon>
        <taxon>Bacteroidota</taxon>
        <taxon>Flavobacteriia</taxon>
        <taxon>Flavobacteriales</taxon>
        <taxon>Flavobacteriaceae</taxon>
        <taxon>Aquimarina</taxon>
    </lineage>
</organism>
<comment type="caution">
    <text evidence="1">The sequence shown here is derived from an EMBL/GenBank/DDBJ whole genome shotgun (WGS) entry which is preliminary data.</text>
</comment>
<evidence type="ECO:0000313" key="2">
    <source>
        <dbReference type="Proteomes" id="UP000315540"/>
    </source>
</evidence>
<dbReference type="EMBL" id="VFWZ01000006">
    <property type="protein sequence ID" value="TPN83972.1"/>
    <property type="molecule type" value="Genomic_DNA"/>
</dbReference>
<dbReference type="Pfam" id="PF08974">
    <property type="entry name" value="DUF1877"/>
    <property type="match status" value="1"/>
</dbReference>
<dbReference type="InterPro" id="IPR035944">
    <property type="entry name" value="YfbM-like_sf"/>
</dbReference>
<dbReference type="OrthoDB" id="289289at2"/>
<sequence>MGLLAVYIKVDDQKLTVLKKLEGEDLIEELEEFQDDDNCKMVDIDKTWDGLHFLLTNVSASEPIPNNKLSEFVVGVNVFSEDENADFISYSSANEIKDILKEINKVNLSELEHTFKPNTFDKNGIYPNIWNDNDKELLWDELKTSFNLLKEFYTKNKDSNIIVSIY</sequence>
<gene>
    <name evidence="1" type="ORF">FHK87_18590</name>
</gene>
<dbReference type="Gene3D" id="3.40.1760.10">
    <property type="entry name" value="YfbM-like super family"/>
    <property type="match status" value="1"/>
</dbReference>
<proteinExistence type="predicted"/>
<dbReference type="AlphaFoldDB" id="A0A504J625"/>
<protein>
    <submittedName>
        <fullName evidence="1">DUF1877 family protein</fullName>
    </submittedName>
</protein>
<keyword evidence="2" id="KW-1185">Reference proteome</keyword>
<accession>A0A504J625</accession>
<reference evidence="1 2" key="1">
    <citation type="submission" date="2019-06" db="EMBL/GenBank/DDBJ databases">
        <authorList>
            <person name="Meng X."/>
        </authorList>
    </citation>
    <scope>NUCLEOTIDE SEQUENCE [LARGE SCALE GENOMIC DNA]</scope>
    <source>
        <strain evidence="1 2">M625</strain>
    </source>
</reference>
<dbReference type="InterPro" id="IPR015068">
    <property type="entry name" value="DUF1877"/>
</dbReference>
<evidence type="ECO:0000313" key="1">
    <source>
        <dbReference type="EMBL" id="TPN83972.1"/>
    </source>
</evidence>
<name>A0A504J625_9FLAO</name>
<dbReference type="SUPFAM" id="SSF111069">
    <property type="entry name" value="Hypothetical protein yfbM"/>
    <property type="match status" value="1"/>
</dbReference>